<accession>T0JFS6</accession>
<keyword evidence="2" id="KW-1185">Reference proteome</keyword>
<proteinExistence type="predicted"/>
<dbReference type="Proteomes" id="UP000015520">
    <property type="component" value="Unassembled WGS sequence"/>
</dbReference>
<organism evidence="1 2">
    <name type="scientific">Sulfurimonas hongkongensis</name>
    <dbReference type="NCBI Taxonomy" id="1172190"/>
    <lineage>
        <taxon>Bacteria</taxon>
        <taxon>Pseudomonadati</taxon>
        <taxon>Campylobacterota</taxon>
        <taxon>Epsilonproteobacteria</taxon>
        <taxon>Campylobacterales</taxon>
        <taxon>Sulfurimonadaceae</taxon>
        <taxon>Sulfurimonas</taxon>
    </lineage>
</organism>
<dbReference type="EMBL" id="AUPZ01000005">
    <property type="protein sequence ID" value="EQB39920.1"/>
    <property type="molecule type" value="Genomic_DNA"/>
</dbReference>
<dbReference type="OrthoDB" id="5365811at2"/>
<gene>
    <name evidence="1" type="ORF">M947_04885</name>
</gene>
<dbReference type="STRING" id="1172190.M947_04885"/>
<dbReference type="AlphaFoldDB" id="T0JFS6"/>
<comment type="caution">
    <text evidence="1">The sequence shown here is derived from an EMBL/GenBank/DDBJ whole genome shotgun (WGS) entry which is preliminary data.</text>
</comment>
<evidence type="ECO:0000313" key="1">
    <source>
        <dbReference type="EMBL" id="EQB39920.1"/>
    </source>
</evidence>
<dbReference type="PATRIC" id="fig|1172190.3.peg.954"/>
<evidence type="ECO:0000313" key="2">
    <source>
        <dbReference type="Proteomes" id="UP000015520"/>
    </source>
</evidence>
<name>T0JFS6_9BACT</name>
<reference evidence="1 2" key="1">
    <citation type="submission" date="2013-07" db="EMBL/GenBank/DDBJ databases">
        <title>Sulfurimonas hongkongensis AST-10 Genome Sequencing.</title>
        <authorList>
            <person name="Cai L."/>
            <person name="Zhang T."/>
        </authorList>
    </citation>
    <scope>NUCLEOTIDE SEQUENCE [LARGE SCALE GENOMIC DNA]</scope>
    <source>
        <strain evidence="1 2">AST-10</strain>
    </source>
</reference>
<protein>
    <submittedName>
        <fullName evidence="1">Uncharacterized protein</fullName>
    </submittedName>
</protein>
<sequence>MSVIFEAVIKVDEKLDWYIVLKDTVVGRSHNCLDMDEFLQKIEDFGADYGGHIDEVKWSKDDNVSPQAMDEIRLLMAKHQQEIEDAKEQKS</sequence>
<dbReference type="RefSeq" id="WP_021287248.1">
    <property type="nucleotide sequence ID" value="NZ_AUPZ01000005.1"/>
</dbReference>
<dbReference type="eggNOG" id="ENOG50301FM">
    <property type="taxonomic scope" value="Bacteria"/>
</dbReference>